<reference evidence="1" key="2">
    <citation type="journal article" date="2014" name="ISME J.">
        <title>Microbial stratification in low pH oxic and suboxic macroscopic growths along an acid mine drainage.</title>
        <authorList>
            <person name="Mendez-Garcia C."/>
            <person name="Mesa V."/>
            <person name="Sprenger R.R."/>
            <person name="Richter M."/>
            <person name="Diez M.S."/>
            <person name="Solano J."/>
            <person name="Bargiela R."/>
            <person name="Golyshina O.V."/>
            <person name="Manteca A."/>
            <person name="Ramos J.L."/>
            <person name="Gallego J.R."/>
            <person name="Llorente I."/>
            <person name="Martins Dos Santos V.A."/>
            <person name="Jensen O.N."/>
            <person name="Pelaez A.I."/>
            <person name="Sanchez J."/>
            <person name="Ferrer M."/>
        </authorList>
    </citation>
    <scope>NUCLEOTIDE SEQUENCE</scope>
</reference>
<dbReference type="Pfam" id="PF04693">
    <property type="entry name" value="DDE_Tnp_2"/>
    <property type="match status" value="1"/>
</dbReference>
<protein>
    <submittedName>
        <fullName evidence="1">Transposase IS4 family protein</fullName>
    </submittedName>
</protein>
<dbReference type="SUPFAM" id="SSF53098">
    <property type="entry name" value="Ribonuclease H-like"/>
    <property type="match status" value="1"/>
</dbReference>
<proteinExistence type="predicted"/>
<sequence length="286" mass="32641">GWVFDHSEGRSVYGMQYATAVISGIEGIFPLNLDLKTKKGPSKIVMQIAVMKRAITAGLEFSTVVFDSWYFASRLILFLEREKKDWVTEAKSNRKIYVDGRWVRLKDYADSLNIRDMTAYSIDGESYFMKSITTGMRNVGKVQVIVSRGLNSEKFFVTNRIDWKPRKVIDQYLRRWDIEVFHRELKQDGLGHLYQRTHESLLGTAKLSPLGALLLEISAIRSLESHLKIGKGTPGLRFRSIAMRVLVDLLKAMENHGKEFLDALLESIRKPYKSTMGVMGGQIAKL</sequence>
<dbReference type="InterPro" id="IPR006783">
    <property type="entry name" value="Transposase_ISC1217"/>
</dbReference>
<comment type="caution">
    <text evidence="1">The sequence shown here is derived from an EMBL/GenBank/DDBJ whole genome shotgun (WGS) entry which is preliminary data.</text>
</comment>
<organism evidence="1">
    <name type="scientific">mine drainage metagenome</name>
    <dbReference type="NCBI Taxonomy" id="410659"/>
    <lineage>
        <taxon>unclassified sequences</taxon>
        <taxon>metagenomes</taxon>
        <taxon>ecological metagenomes</taxon>
    </lineage>
</organism>
<dbReference type="AlphaFoldDB" id="T1C0S9"/>
<accession>T1C0S9</accession>
<gene>
    <name evidence="1" type="ORF">B1A_03903</name>
</gene>
<feature type="non-terminal residue" evidence="1">
    <location>
        <position position="1"/>
    </location>
</feature>
<dbReference type="InterPro" id="IPR012337">
    <property type="entry name" value="RNaseH-like_sf"/>
</dbReference>
<dbReference type="EMBL" id="AUZX01002851">
    <property type="protein sequence ID" value="EQD75587.1"/>
    <property type="molecule type" value="Genomic_DNA"/>
</dbReference>
<name>T1C0S9_9ZZZZ</name>
<evidence type="ECO:0000313" key="1">
    <source>
        <dbReference type="EMBL" id="EQD75587.1"/>
    </source>
</evidence>
<reference evidence="1" key="1">
    <citation type="submission" date="2013-08" db="EMBL/GenBank/DDBJ databases">
        <authorList>
            <person name="Mendez C."/>
            <person name="Richter M."/>
            <person name="Ferrer M."/>
            <person name="Sanchez J."/>
        </authorList>
    </citation>
    <scope>NUCLEOTIDE SEQUENCE</scope>
</reference>